<dbReference type="Proteomes" id="UP000299102">
    <property type="component" value="Unassembled WGS sequence"/>
</dbReference>
<protein>
    <submittedName>
        <fullName evidence="1">Uncharacterized protein</fullName>
    </submittedName>
</protein>
<organism evidence="1 2">
    <name type="scientific">Eumeta variegata</name>
    <name type="common">Bagworm moth</name>
    <name type="synonym">Eumeta japonica</name>
    <dbReference type="NCBI Taxonomy" id="151549"/>
    <lineage>
        <taxon>Eukaryota</taxon>
        <taxon>Metazoa</taxon>
        <taxon>Ecdysozoa</taxon>
        <taxon>Arthropoda</taxon>
        <taxon>Hexapoda</taxon>
        <taxon>Insecta</taxon>
        <taxon>Pterygota</taxon>
        <taxon>Neoptera</taxon>
        <taxon>Endopterygota</taxon>
        <taxon>Lepidoptera</taxon>
        <taxon>Glossata</taxon>
        <taxon>Ditrysia</taxon>
        <taxon>Tineoidea</taxon>
        <taxon>Psychidae</taxon>
        <taxon>Oiketicinae</taxon>
        <taxon>Eumeta</taxon>
    </lineage>
</organism>
<gene>
    <name evidence="1" type="ORF">EVAR_7017_1</name>
</gene>
<reference evidence="1 2" key="1">
    <citation type="journal article" date="2019" name="Commun. Biol.">
        <title>The bagworm genome reveals a unique fibroin gene that provides high tensile strength.</title>
        <authorList>
            <person name="Kono N."/>
            <person name="Nakamura H."/>
            <person name="Ohtoshi R."/>
            <person name="Tomita M."/>
            <person name="Numata K."/>
            <person name="Arakawa K."/>
        </authorList>
    </citation>
    <scope>NUCLEOTIDE SEQUENCE [LARGE SCALE GENOMIC DNA]</scope>
</reference>
<comment type="caution">
    <text evidence="1">The sequence shown here is derived from an EMBL/GenBank/DDBJ whole genome shotgun (WGS) entry which is preliminary data.</text>
</comment>
<accession>A0A4C1TGS0</accession>
<dbReference type="EMBL" id="BGZK01000058">
    <property type="protein sequence ID" value="GBP13682.1"/>
    <property type="molecule type" value="Genomic_DNA"/>
</dbReference>
<name>A0A4C1TGS0_EUMVA</name>
<evidence type="ECO:0000313" key="1">
    <source>
        <dbReference type="EMBL" id="GBP13682.1"/>
    </source>
</evidence>
<evidence type="ECO:0000313" key="2">
    <source>
        <dbReference type="Proteomes" id="UP000299102"/>
    </source>
</evidence>
<keyword evidence="2" id="KW-1185">Reference proteome</keyword>
<sequence length="74" mass="8403">MRAIWKARGVKIGNRIKAVIDNEISISLKIKALTKSRLTFKMLYPSYRGLLRELSAASPETPDYDADRYSLMAV</sequence>
<proteinExistence type="predicted"/>
<dbReference type="AlphaFoldDB" id="A0A4C1TGS0"/>